<dbReference type="Gramene" id="ERN18715">
    <property type="protein sequence ID" value="ERN18715"/>
    <property type="gene ID" value="AMTR_s00322p00011170"/>
</dbReference>
<dbReference type="GO" id="GO:0008295">
    <property type="term" value="P:spermidine biosynthetic process"/>
    <property type="evidence" value="ECO:0000318"/>
    <property type="project" value="GO_Central"/>
</dbReference>
<evidence type="ECO:0000256" key="2">
    <source>
        <dbReference type="ARBA" id="ARBA00008466"/>
    </source>
</evidence>
<dbReference type="Gene3D" id="3.30.360.50">
    <property type="entry name" value="S-adenosylmethionine decarboxylase"/>
    <property type="match status" value="1"/>
</dbReference>
<evidence type="ECO:0000256" key="4">
    <source>
        <dbReference type="ARBA" id="ARBA00023115"/>
    </source>
</evidence>
<sequence>MENLCFRSICIMFPCTLNVHCIRKALDTPIGFEGFEKLFENIFSDPSVFADPKGPGLRALSRAQIEEILDYARCAIVDYSIVNSVSNEFLNSYVLSESSLFVYPNKVILKTCGTTKLLLLILSILKQKNFSSHLRSILLRPSISAVFIVALTLYLRYSHCRLDPHLLNLQLHFSLFAFYMNAKAYSFSLAKTRQEK</sequence>
<gene>
    <name evidence="6" type="ORF">AMTR_s00322p00011170</name>
</gene>
<dbReference type="Pfam" id="PF01536">
    <property type="entry name" value="SAM_decarbox"/>
    <property type="match status" value="1"/>
</dbReference>
<dbReference type="SUPFAM" id="SSF56276">
    <property type="entry name" value="S-adenosylmethionine decarboxylase"/>
    <property type="match status" value="1"/>
</dbReference>
<dbReference type="Gene3D" id="3.60.90.10">
    <property type="entry name" value="S-adenosylmethionine decarboxylase"/>
    <property type="match status" value="1"/>
</dbReference>
<dbReference type="UniPathway" id="UPA00331">
    <property type="reaction ID" value="UER00451"/>
</dbReference>
<keyword evidence="3" id="KW-0745">Spermidine biosynthesis</keyword>
<evidence type="ECO:0000256" key="1">
    <source>
        <dbReference type="ARBA" id="ARBA00004911"/>
    </source>
</evidence>
<dbReference type="GO" id="GO:0005829">
    <property type="term" value="C:cytosol"/>
    <property type="evidence" value="ECO:0000318"/>
    <property type="project" value="GO_Central"/>
</dbReference>
<keyword evidence="7" id="KW-1185">Reference proteome</keyword>
<keyword evidence="5" id="KW-1133">Transmembrane helix</keyword>
<feature type="transmembrane region" description="Helical" evidence="5">
    <location>
        <begin position="137"/>
        <end position="157"/>
    </location>
</feature>
<reference evidence="7" key="1">
    <citation type="journal article" date="2013" name="Science">
        <title>The Amborella genome and the evolution of flowering plants.</title>
        <authorList>
            <consortium name="Amborella Genome Project"/>
        </authorList>
    </citation>
    <scope>NUCLEOTIDE SEQUENCE [LARGE SCALE GENOMIC DNA]</scope>
</reference>
<dbReference type="GO" id="GO:0004014">
    <property type="term" value="F:adenosylmethionine decarboxylase activity"/>
    <property type="evidence" value="ECO:0000318"/>
    <property type="project" value="GO_Central"/>
</dbReference>
<dbReference type="InterPro" id="IPR016067">
    <property type="entry name" value="S-AdoMet_deCO2ase_core"/>
</dbReference>
<dbReference type="PROSITE" id="PS01336">
    <property type="entry name" value="ADOMETDC"/>
    <property type="match status" value="1"/>
</dbReference>
<dbReference type="InterPro" id="IPR048283">
    <property type="entry name" value="AdoMetDC-like"/>
</dbReference>
<dbReference type="HOGENOM" id="CLU_1391936_0_0_1"/>
<accession>U5D919</accession>
<dbReference type="eggNOG" id="KOG0788">
    <property type="taxonomic scope" value="Eukaryota"/>
</dbReference>
<name>U5D919_AMBTC</name>
<dbReference type="STRING" id="13333.U5D919"/>
<dbReference type="PANTHER" id="PTHR11570:SF0">
    <property type="entry name" value="S-ADENOSYLMETHIONINE DECARBOXYLASE PROENZYME"/>
    <property type="match status" value="1"/>
</dbReference>
<evidence type="ECO:0000256" key="5">
    <source>
        <dbReference type="SAM" id="Phobius"/>
    </source>
</evidence>
<comment type="pathway">
    <text evidence="1">Amine and polyamine biosynthesis; S-adenosylmethioninamine biosynthesis; S-adenosylmethioninamine from S-adenosyl-L-methionine: step 1/1.</text>
</comment>
<dbReference type="GO" id="GO:0006597">
    <property type="term" value="P:spermine biosynthetic process"/>
    <property type="evidence" value="ECO:0000318"/>
    <property type="project" value="GO_Central"/>
</dbReference>
<evidence type="ECO:0000313" key="7">
    <source>
        <dbReference type="Proteomes" id="UP000017836"/>
    </source>
</evidence>
<comment type="similarity">
    <text evidence="2">Belongs to the eukaryotic AdoMetDC family.</text>
</comment>
<keyword evidence="5" id="KW-0812">Transmembrane</keyword>
<keyword evidence="5" id="KW-0472">Membrane</keyword>
<evidence type="ECO:0000313" key="6">
    <source>
        <dbReference type="EMBL" id="ERN18715.1"/>
    </source>
</evidence>
<dbReference type="EMBL" id="KI392082">
    <property type="protein sequence ID" value="ERN18715.1"/>
    <property type="molecule type" value="Genomic_DNA"/>
</dbReference>
<organism evidence="6 7">
    <name type="scientific">Amborella trichopoda</name>
    <dbReference type="NCBI Taxonomy" id="13333"/>
    <lineage>
        <taxon>Eukaryota</taxon>
        <taxon>Viridiplantae</taxon>
        <taxon>Streptophyta</taxon>
        <taxon>Embryophyta</taxon>
        <taxon>Tracheophyta</taxon>
        <taxon>Spermatophyta</taxon>
        <taxon>Magnoliopsida</taxon>
        <taxon>Amborellales</taxon>
        <taxon>Amborellaceae</taxon>
        <taxon>Amborella</taxon>
    </lineage>
</organism>
<feature type="transmembrane region" description="Helical" evidence="5">
    <location>
        <begin position="169"/>
        <end position="190"/>
    </location>
</feature>
<protein>
    <submittedName>
        <fullName evidence="6">Uncharacterized protein</fullName>
    </submittedName>
</protein>
<dbReference type="Proteomes" id="UP000017836">
    <property type="component" value="Unassembled WGS sequence"/>
</dbReference>
<proteinExistence type="inferred from homology"/>
<keyword evidence="4" id="KW-0620">Polyamine biosynthesis</keyword>
<dbReference type="AlphaFoldDB" id="U5D919"/>
<dbReference type="PANTHER" id="PTHR11570">
    <property type="entry name" value="S-ADENOSYLMETHIONINE DECARBOXYLASE"/>
    <property type="match status" value="1"/>
</dbReference>
<evidence type="ECO:0000256" key="3">
    <source>
        <dbReference type="ARBA" id="ARBA00023066"/>
    </source>
</evidence>
<dbReference type="InterPro" id="IPR018166">
    <property type="entry name" value="S-AdoMet_deCO2ase_CS"/>
</dbReference>